<name>A0A0P0WTC7_ORYSJ</name>
<dbReference type="EMBL" id="AP014962">
    <property type="protein sequence ID" value="BAS96538.1"/>
    <property type="molecule type" value="Genomic_DNA"/>
</dbReference>
<reference evidence="2 3" key="2">
    <citation type="journal article" date="2013" name="Plant Cell Physiol.">
        <title>Rice Annotation Project Database (RAP-DB): an integrative and interactive database for rice genomics.</title>
        <authorList>
            <person name="Sakai H."/>
            <person name="Lee S.S."/>
            <person name="Tanaka T."/>
            <person name="Numa H."/>
            <person name="Kim J."/>
            <person name="Kawahara Y."/>
            <person name="Wakimoto H."/>
            <person name="Yang C.C."/>
            <person name="Iwamoto M."/>
            <person name="Abe T."/>
            <person name="Yamada Y."/>
            <person name="Muto A."/>
            <person name="Inokuchi H."/>
            <person name="Ikemura T."/>
            <person name="Matsumoto T."/>
            <person name="Sasaki T."/>
            <person name="Itoh T."/>
        </authorList>
    </citation>
    <scope>NUCLEOTIDE SEQUENCE [LARGE SCALE GENOMIC DNA]</scope>
    <source>
        <strain evidence="3">cv. Nipponbare</strain>
    </source>
</reference>
<evidence type="ECO:0000313" key="2">
    <source>
        <dbReference type="EMBL" id="BAS96538.1"/>
    </source>
</evidence>
<dbReference type="Proteomes" id="UP000059680">
    <property type="component" value="Chromosome 6"/>
</dbReference>
<feature type="region of interest" description="Disordered" evidence="1">
    <location>
        <begin position="29"/>
        <end position="75"/>
    </location>
</feature>
<dbReference type="Gramene" id="Os06t0187950-00">
    <property type="protein sequence ID" value="Os06t0187950-00"/>
    <property type="gene ID" value="Os06g0187950"/>
</dbReference>
<sequence>MGLPPPQPNHQTNYLILLSSIQRRILPRVSHQRSRRAETALNRGAAAAVGIEREGGRPRPPRGVRGGEGRGRRKA</sequence>
<organism evidence="2 3">
    <name type="scientific">Oryza sativa subsp. japonica</name>
    <name type="common">Rice</name>
    <dbReference type="NCBI Taxonomy" id="39947"/>
    <lineage>
        <taxon>Eukaryota</taxon>
        <taxon>Viridiplantae</taxon>
        <taxon>Streptophyta</taxon>
        <taxon>Embryophyta</taxon>
        <taxon>Tracheophyta</taxon>
        <taxon>Spermatophyta</taxon>
        <taxon>Magnoliopsida</taxon>
        <taxon>Liliopsida</taxon>
        <taxon>Poales</taxon>
        <taxon>Poaceae</taxon>
        <taxon>BOP clade</taxon>
        <taxon>Oryzoideae</taxon>
        <taxon>Oryzeae</taxon>
        <taxon>Oryzinae</taxon>
        <taxon>Oryza</taxon>
        <taxon>Oryza sativa</taxon>
    </lineage>
</organism>
<evidence type="ECO:0000256" key="1">
    <source>
        <dbReference type="SAM" id="MobiDB-lite"/>
    </source>
</evidence>
<proteinExistence type="predicted"/>
<gene>
    <name evidence="2" type="ordered locus">Os06g0187950</name>
    <name evidence="2" type="ORF">OSNPB_060187950</name>
</gene>
<protein>
    <submittedName>
        <fullName evidence="2">Os06g0187950 protein</fullName>
    </submittedName>
</protein>
<dbReference type="InParanoid" id="A0A0P0WTC7"/>
<dbReference type="SMR" id="A0A0P0WTC7"/>
<reference evidence="2 3" key="3">
    <citation type="journal article" date="2013" name="Rice">
        <title>Improvement of the Oryza sativa Nipponbare reference genome using next generation sequence and optical map data.</title>
        <authorList>
            <person name="Kawahara Y."/>
            <person name="de la Bastide M."/>
            <person name="Hamilton J.P."/>
            <person name="Kanamori H."/>
            <person name="McCombie W.R."/>
            <person name="Ouyang S."/>
            <person name="Schwartz D.C."/>
            <person name="Tanaka T."/>
            <person name="Wu J."/>
            <person name="Zhou S."/>
            <person name="Childs K.L."/>
            <person name="Davidson R.M."/>
            <person name="Lin H."/>
            <person name="Quesada-Ocampo L."/>
            <person name="Vaillancourt B."/>
            <person name="Sakai H."/>
            <person name="Lee S.S."/>
            <person name="Kim J."/>
            <person name="Numa H."/>
            <person name="Itoh T."/>
            <person name="Buell C.R."/>
            <person name="Matsumoto T."/>
        </authorList>
    </citation>
    <scope>NUCLEOTIDE SEQUENCE [LARGE SCALE GENOMIC DNA]</scope>
    <source>
        <strain evidence="3">cv. Nipponbare</strain>
    </source>
</reference>
<evidence type="ECO:0000313" key="3">
    <source>
        <dbReference type="Proteomes" id="UP000059680"/>
    </source>
</evidence>
<reference evidence="3" key="1">
    <citation type="journal article" date="2005" name="Nature">
        <title>The map-based sequence of the rice genome.</title>
        <authorList>
            <consortium name="International rice genome sequencing project (IRGSP)"/>
            <person name="Matsumoto T."/>
            <person name="Wu J."/>
            <person name="Kanamori H."/>
            <person name="Katayose Y."/>
            <person name="Fujisawa M."/>
            <person name="Namiki N."/>
            <person name="Mizuno H."/>
            <person name="Yamamoto K."/>
            <person name="Antonio B.A."/>
            <person name="Baba T."/>
            <person name="Sakata K."/>
            <person name="Nagamura Y."/>
            <person name="Aoki H."/>
            <person name="Arikawa K."/>
            <person name="Arita K."/>
            <person name="Bito T."/>
            <person name="Chiden Y."/>
            <person name="Fujitsuka N."/>
            <person name="Fukunaka R."/>
            <person name="Hamada M."/>
            <person name="Harada C."/>
            <person name="Hayashi A."/>
            <person name="Hijishita S."/>
            <person name="Honda M."/>
            <person name="Hosokawa S."/>
            <person name="Ichikawa Y."/>
            <person name="Idonuma A."/>
            <person name="Iijima M."/>
            <person name="Ikeda M."/>
            <person name="Ikeno M."/>
            <person name="Ito K."/>
            <person name="Ito S."/>
            <person name="Ito T."/>
            <person name="Ito Y."/>
            <person name="Ito Y."/>
            <person name="Iwabuchi A."/>
            <person name="Kamiya K."/>
            <person name="Karasawa W."/>
            <person name="Kurita K."/>
            <person name="Katagiri S."/>
            <person name="Kikuta A."/>
            <person name="Kobayashi H."/>
            <person name="Kobayashi N."/>
            <person name="Machita K."/>
            <person name="Maehara T."/>
            <person name="Masukawa M."/>
            <person name="Mizubayashi T."/>
            <person name="Mukai Y."/>
            <person name="Nagasaki H."/>
            <person name="Nagata Y."/>
            <person name="Naito S."/>
            <person name="Nakashima M."/>
            <person name="Nakama Y."/>
            <person name="Nakamichi Y."/>
            <person name="Nakamura M."/>
            <person name="Meguro A."/>
            <person name="Negishi M."/>
            <person name="Ohta I."/>
            <person name="Ohta T."/>
            <person name="Okamoto M."/>
            <person name="Ono N."/>
            <person name="Saji S."/>
            <person name="Sakaguchi M."/>
            <person name="Sakai K."/>
            <person name="Shibata M."/>
            <person name="Shimokawa T."/>
            <person name="Song J."/>
            <person name="Takazaki Y."/>
            <person name="Terasawa K."/>
            <person name="Tsugane M."/>
            <person name="Tsuji K."/>
            <person name="Ueda S."/>
            <person name="Waki K."/>
            <person name="Yamagata H."/>
            <person name="Yamamoto M."/>
            <person name="Yamamoto S."/>
            <person name="Yamane H."/>
            <person name="Yoshiki S."/>
            <person name="Yoshihara R."/>
            <person name="Yukawa K."/>
            <person name="Zhong H."/>
            <person name="Yano M."/>
            <person name="Yuan Q."/>
            <person name="Ouyang S."/>
            <person name="Liu J."/>
            <person name="Jones K.M."/>
            <person name="Gansberger K."/>
            <person name="Moffat K."/>
            <person name="Hill J."/>
            <person name="Bera J."/>
            <person name="Fadrosh D."/>
            <person name="Jin S."/>
            <person name="Johri S."/>
            <person name="Kim M."/>
            <person name="Overton L."/>
            <person name="Reardon M."/>
            <person name="Tsitrin T."/>
            <person name="Vuong H."/>
            <person name="Weaver B."/>
            <person name="Ciecko A."/>
            <person name="Tallon L."/>
            <person name="Jackson J."/>
            <person name="Pai G."/>
            <person name="Aken S.V."/>
            <person name="Utterback T."/>
            <person name="Reidmuller S."/>
            <person name="Feldblyum T."/>
            <person name="Hsiao J."/>
            <person name="Zismann V."/>
            <person name="Iobst S."/>
            <person name="de Vazeille A.R."/>
            <person name="Buell C.R."/>
            <person name="Ying K."/>
            <person name="Li Y."/>
            <person name="Lu T."/>
            <person name="Huang Y."/>
            <person name="Zhao Q."/>
            <person name="Feng Q."/>
            <person name="Zhang L."/>
            <person name="Zhu J."/>
            <person name="Weng Q."/>
            <person name="Mu J."/>
            <person name="Lu Y."/>
            <person name="Fan D."/>
            <person name="Liu Y."/>
            <person name="Guan J."/>
            <person name="Zhang Y."/>
            <person name="Yu S."/>
            <person name="Liu X."/>
            <person name="Zhang Y."/>
            <person name="Hong G."/>
            <person name="Han B."/>
            <person name="Choisne N."/>
            <person name="Demange N."/>
            <person name="Orjeda G."/>
            <person name="Samain S."/>
            <person name="Cattolico L."/>
            <person name="Pelletier E."/>
            <person name="Couloux A."/>
            <person name="Segurens B."/>
            <person name="Wincker P."/>
            <person name="D'Hont A."/>
            <person name="Scarpelli C."/>
            <person name="Weissenbach J."/>
            <person name="Salanoubat M."/>
            <person name="Quetier F."/>
            <person name="Yu Y."/>
            <person name="Kim H.R."/>
            <person name="Rambo T."/>
            <person name="Currie J."/>
            <person name="Collura K."/>
            <person name="Luo M."/>
            <person name="Yang T."/>
            <person name="Ammiraju J.S.S."/>
            <person name="Engler F."/>
            <person name="Soderlund C."/>
            <person name="Wing R.A."/>
            <person name="Palmer L.E."/>
            <person name="de la Bastide M."/>
            <person name="Spiegel L."/>
            <person name="Nascimento L."/>
            <person name="Zutavern T."/>
            <person name="O'Shaughnessy A."/>
            <person name="Dike S."/>
            <person name="Dedhia N."/>
            <person name="Preston R."/>
            <person name="Balija V."/>
            <person name="McCombie W.R."/>
            <person name="Chow T."/>
            <person name="Chen H."/>
            <person name="Chung M."/>
            <person name="Chen C."/>
            <person name="Shaw J."/>
            <person name="Wu H."/>
            <person name="Hsiao K."/>
            <person name="Chao Y."/>
            <person name="Chu M."/>
            <person name="Cheng C."/>
            <person name="Hour A."/>
            <person name="Lee P."/>
            <person name="Lin S."/>
            <person name="Lin Y."/>
            <person name="Liou J."/>
            <person name="Liu S."/>
            <person name="Hsing Y."/>
            <person name="Raghuvanshi S."/>
            <person name="Mohanty A."/>
            <person name="Bharti A.K."/>
            <person name="Gaur A."/>
            <person name="Gupta V."/>
            <person name="Kumar D."/>
            <person name="Ravi V."/>
            <person name="Vij S."/>
            <person name="Kapur A."/>
            <person name="Khurana P."/>
            <person name="Khurana P."/>
            <person name="Khurana J.P."/>
            <person name="Tyagi A.K."/>
            <person name="Gaikwad K."/>
            <person name="Singh A."/>
            <person name="Dalal V."/>
            <person name="Srivastava S."/>
            <person name="Dixit A."/>
            <person name="Pal A.K."/>
            <person name="Ghazi I.A."/>
            <person name="Yadav M."/>
            <person name="Pandit A."/>
            <person name="Bhargava A."/>
            <person name="Sureshbabu K."/>
            <person name="Batra K."/>
            <person name="Sharma T.R."/>
            <person name="Mohapatra T."/>
            <person name="Singh N.K."/>
            <person name="Messing J."/>
            <person name="Nelson A.B."/>
            <person name="Fuks G."/>
            <person name="Kavchok S."/>
            <person name="Keizer G."/>
            <person name="Linton E."/>
            <person name="Llaca V."/>
            <person name="Song R."/>
            <person name="Tanyolac B."/>
            <person name="Young S."/>
            <person name="Ho-Il K."/>
            <person name="Hahn J.H."/>
            <person name="Sangsakoo G."/>
            <person name="Vanavichit A."/>
            <person name="de Mattos Luiz.A.T."/>
            <person name="Zimmer P.D."/>
            <person name="Malone G."/>
            <person name="Dellagostin O."/>
            <person name="de Oliveira A.C."/>
            <person name="Bevan M."/>
            <person name="Bancroft I."/>
            <person name="Minx P."/>
            <person name="Cordum H."/>
            <person name="Wilson R."/>
            <person name="Cheng Z."/>
            <person name="Jin W."/>
            <person name="Jiang J."/>
            <person name="Leong S.A."/>
            <person name="Iwama H."/>
            <person name="Gojobori T."/>
            <person name="Itoh T."/>
            <person name="Niimura Y."/>
            <person name="Fujii Y."/>
            <person name="Habara T."/>
            <person name="Sakai H."/>
            <person name="Sato Y."/>
            <person name="Wilson G."/>
            <person name="Kumar K."/>
            <person name="McCouch S."/>
            <person name="Juretic N."/>
            <person name="Hoen D."/>
            <person name="Wright S."/>
            <person name="Bruskiewich R."/>
            <person name="Bureau T."/>
            <person name="Miyao A."/>
            <person name="Hirochika H."/>
            <person name="Nishikawa T."/>
            <person name="Kadowaki K."/>
            <person name="Sugiura M."/>
            <person name="Burr B."/>
            <person name="Sasaki T."/>
        </authorList>
    </citation>
    <scope>NUCLEOTIDE SEQUENCE [LARGE SCALE GENOMIC DNA]</scope>
    <source>
        <strain evidence="3">cv. Nipponbare</strain>
    </source>
</reference>
<dbReference type="AlphaFoldDB" id="A0A0P0WTC7"/>
<keyword evidence="3" id="KW-1185">Reference proteome</keyword>
<dbReference type="PaxDb" id="39947-A0A0P0WTC7"/>
<feature type="non-terminal residue" evidence="2">
    <location>
        <position position="75"/>
    </location>
</feature>
<accession>A0A0P0WTC7</accession>
<feature type="compositionally biased region" description="Basic and acidic residues" evidence="1">
    <location>
        <begin position="65"/>
        <end position="75"/>
    </location>
</feature>